<dbReference type="NCBIfam" id="NF003793">
    <property type="entry name" value="PRK05382.1"/>
    <property type="match status" value="1"/>
</dbReference>
<evidence type="ECO:0000256" key="7">
    <source>
        <dbReference type="ARBA" id="ARBA00022827"/>
    </source>
</evidence>
<protein>
    <recommendedName>
        <fullName evidence="3 11">Chorismate synthase</fullName>
        <shortName evidence="11">CS</shortName>
        <ecNumber evidence="3 11">4.2.3.5</ecNumber>
    </recommendedName>
    <alternativeName>
        <fullName evidence="11">5-enolpyruvylshikimate-3-phosphate phospholyase</fullName>
    </alternativeName>
</protein>
<dbReference type="GO" id="GO:0005829">
    <property type="term" value="C:cytosol"/>
    <property type="evidence" value="ECO:0007669"/>
    <property type="project" value="TreeGrafter"/>
</dbReference>
<dbReference type="PROSITE" id="PS00788">
    <property type="entry name" value="CHORISMATE_SYNTHASE_2"/>
    <property type="match status" value="1"/>
</dbReference>
<dbReference type="GO" id="GO:0009073">
    <property type="term" value="P:aromatic amino acid family biosynthetic process"/>
    <property type="evidence" value="ECO:0007669"/>
    <property type="project" value="UniProtKB-KW"/>
</dbReference>
<dbReference type="CDD" id="cd07304">
    <property type="entry name" value="Chorismate_synthase"/>
    <property type="match status" value="1"/>
</dbReference>
<sequence>MRSTWGRAIQYSLFGESHGPAIGITIHHLPAGFRPDLDKLKAAMARRKPGTGVYATKRSEKDEFEIVSGFYQEALTGAPLTALFRNEDTRSSDYESLKRFPRPSHADFSANEKYHGFNDPRGSGHFSGRLTAPLVFAGALAAQILESEHGIRILGHVAQVGDIFDAGIDEMASQVTQANQMALAQKEMPFFSDEAIEQAKTMLAKAHEEGDSVGGSIEIGVTGLPVGWGDPVFEGIESLLGQLLFSVPAVKAVEFGAGTAFAGMRGSKSNDPWRMEDDKVVSETNHSGGINGGITNGMPMRLKVTFRPASSIALTQQTVDLREHVNAELSVTGRHDPTIVVRAVPVVEAVTAIGLLEAKANAAELLGQFQKNK</sequence>
<keyword evidence="5 11" id="KW-0285">Flavoprotein</keyword>
<dbReference type="RefSeq" id="WP_092593401.1">
    <property type="nucleotide sequence ID" value="NZ_FMWL01000030.1"/>
</dbReference>
<comment type="function">
    <text evidence="11">Catalyzes the anti-1,4-elimination of the C-3 phosphate and the C-6 proR hydrogen from 5-enolpyruvylshikimate-3-phosphate (EPSP) to yield chorismate, which is the branch point compound that serves as the starting substrate for the three terminal pathways of aromatic amino acid biosynthesis. This reaction introduces a second double bond into the aromatic ring system.</text>
</comment>
<reference evidence="12 13" key="1">
    <citation type="submission" date="2016-10" db="EMBL/GenBank/DDBJ databases">
        <authorList>
            <person name="de Groot N.N."/>
        </authorList>
    </citation>
    <scope>NUCLEOTIDE SEQUENCE [LARGE SCALE GENOMIC DNA]</scope>
    <source>
        <strain evidence="12 13">DSM 2784</strain>
    </source>
</reference>
<dbReference type="AlphaFoldDB" id="A0A1G5S800"/>
<dbReference type="HAMAP" id="MF_00300">
    <property type="entry name" value="Chorismate_synth"/>
    <property type="match status" value="1"/>
</dbReference>
<evidence type="ECO:0000256" key="6">
    <source>
        <dbReference type="ARBA" id="ARBA00022643"/>
    </source>
</evidence>
<feature type="binding site" evidence="11">
    <location>
        <position position="334"/>
    </location>
    <ligand>
        <name>FMN</name>
        <dbReference type="ChEBI" id="CHEBI:58210"/>
    </ligand>
</feature>
<accession>A0A1G5S800</accession>
<keyword evidence="13" id="KW-1185">Reference proteome</keyword>
<dbReference type="OrthoDB" id="9771806at2"/>
<evidence type="ECO:0000256" key="5">
    <source>
        <dbReference type="ARBA" id="ARBA00022630"/>
    </source>
</evidence>
<dbReference type="PANTHER" id="PTHR21085">
    <property type="entry name" value="CHORISMATE SYNTHASE"/>
    <property type="match status" value="1"/>
</dbReference>
<dbReference type="InterPro" id="IPR000453">
    <property type="entry name" value="Chorismate_synth"/>
</dbReference>
<feature type="binding site" evidence="11">
    <location>
        <begin position="125"/>
        <end position="127"/>
    </location>
    <ligand>
        <name>FMN</name>
        <dbReference type="ChEBI" id="CHEBI:58210"/>
    </ligand>
</feature>
<evidence type="ECO:0000256" key="4">
    <source>
        <dbReference type="ARBA" id="ARBA00022605"/>
    </source>
</evidence>
<feature type="binding site" evidence="11">
    <location>
        <position position="47"/>
    </location>
    <ligand>
        <name>NADP(+)</name>
        <dbReference type="ChEBI" id="CHEBI:58349"/>
    </ligand>
</feature>
<comment type="similarity">
    <text evidence="2 11">Belongs to the chorismate synthase family.</text>
</comment>
<evidence type="ECO:0000256" key="9">
    <source>
        <dbReference type="ARBA" id="ARBA00023141"/>
    </source>
</evidence>
<feature type="binding site" evidence="11">
    <location>
        <position position="292"/>
    </location>
    <ligand>
        <name>FMN</name>
        <dbReference type="ChEBI" id="CHEBI:58210"/>
    </ligand>
</feature>
<comment type="caution">
    <text evidence="11">Lacks conserved residue(s) required for the propagation of feature annotation.</text>
</comment>
<keyword evidence="8 11" id="KW-0521">NADP</keyword>
<evidence type="ECO:0000256" key="3">
    <source>
        <dbReference type="ARBA" id="ARBA00013036"/>
    </source>
</evidence>
<dbReference type="PROSITE" id="PS00789">
    <property type="entry name" value="CHORISMATE_SYNTHASE_3"/>
    <property type="match status" value="1"/>
</dbReference>
<comment type="subunit">
    <text evidence="11">Homotetramer.</text>
</comment>
<evidence type="ECO:0000313" key="13">
    <source>
        <dbReference type="Proteomes" id="UP000199208"/>
    </source>
</evidence>
<dbReference type="NCBIfam" id="TIGR00033">
    <property type="entry name" value="aroC"/>
    <property type="match status" value="1"/>
</dbReference>
<dbReference type="InterPro" id="IPR020541">
    <property type="entry name" value="Chorismate_synthase_CS"/>
</dbReference>
<keyword evidence="10 11" id="KW-0456">Lyase</keyword>
<evidence type="ECO:0000256" key="10">
    <source>
        <dbReference type="ARBA" id="ARBA00023239"/>
    </source>
</evidence>
<dbReference type="Gene3D" id="3.60.150.10">
    <property type="entry name" value="Chorismate synthase AroC"/>
    <property type="match status" value="1"/>
</dbReference>
<comment type="cofactor">
    <cofactor evidence="11">
        <name>FMNH2</name>
        <dbReference type="ChEBI" id="CHEBI:57618"/>
    </cofactor>
    <text evidence="11">Reduced FMN (FMNH(2)).</text>
</comment>
<dbReference type="GO" id="GO:0009423">
    <property type="term" value="P:chorismate biosynthetic process"/>
    <property type="evidence" value="ECO:0007669"/>
    <property type="project" value="UniProtKB-UniRule"/>
</dbReference>
<dbReference type="GO" id="GO:0008652">
    <property type="term" value="P:amino acid biosynthetic process"/>
    <property type="evidence" value="ECO:0007669"/>
    <property type="project" value="UniProtKB-KW"/>
</dbReference>
<dbReference type="PIRSF" id="PIRSF001456">
    <property type="entry name" value="Chorismate_synth"/>
    <property type="match status" value="1"/>
</dbReference>
<keyword evidence="4 11" id="KW-0028">Amino-acid biosynthesis</keyword>
<comment type="pathway">
    <text evidence="1 11">Metabolic intermediate biosynthesis; chorismate biosynthesis; chorismate from D-erythrose 4-phosphate and phosphoenolpyruvate: step 7/7.</text>
</comment>
<dbReference type="UniPathway" id="UPA00053">
    <property type="reaction ID" value="UER00090"/>
</dbReference>
<evidence type="ECO:0000256" key="1">
    <source>
        <dbReference type="ARBA" id="ARBA00005044"/>
    </source>
</evidence>
<dbReference type="Pfam" id="PF01264">
    <property type="entry name" value="Chorismate_synt"/>
    <property type="match status" value="1"/>
</dbReference>
<dbReference type="GO" id="GO:0004107">
    <property type="term" value="F:chorismate synthase activity"/>
    <property type="evidence" value="ECO:0007669"/>
    <property type="project" value="UniProtKB-UniRule"/>
</dbReference>
<dbReference type="SUPFAM" id="SSF103263">
    <property type="entry name" value="Chorismate synthase, AroC"/>
    <property type="match status" value="1"/>
</dbReference>
<dbReference type="EC" id="4.2.3.5" evidence="3 11"/>
<keyword evidence="9 11" id="KW-0057">Aromatic amino acid biosynthesis</keyword>
<keyword evidence="7 11" id="KW-0274">FAD</keyword>
<evidence type="ECO:0000313" key="12">
    <source>
        <dbReference type="EMBL" id="SCZ82020.1"/>
    </source>
</evidence>
<dbReference type="EMBL" id="FMWL01000030">
    <property type="protein sequence ID" value="SCZ82020.1"/>
    <property type="molecule type" value="Genomic_DNA"/>
</dbReference>
<name>A0A1G5S800_9FIRM</name>
<dbReference type="Proteomes" id="UP000199208">
    <property type="component" value="Unassembled WGS sequence"/>
</dbReference>
<evidence type="ECO:0000256" key="8">
    <source>
        <dbReference type="ARBA" id="ARBA00022857"/>
    </source>
</evidence>
<dbReference type="InterPro" id="IPR035904">
    <property type="entry name" value="Chorismate_synth_AroC_sf"/>
</dbReference>
<evidence type="ECO:0000256" key="2">
    <source>
        <dbReference type="ARBA" id="ARBA00008014"/>
    </source>
</evidence>
<keyword evidence="6 11" id="KW-0288">FMN</keyword>
<evidence type="ECO:0000256" key="11">
    <source>
        <dbReference type="HAMAP-Rule" id="MF_00300"/>
    </source>
</evidence>
<dbReference type="GO" id="GO:0010181">
    <property type="term" value="F:FMN binding"/>
    <property type="evidence" value="ECO:0007669"/>
    <property type="project" value="TreeGrafter"/>
</dbReference>
<gene>
    <name evidence="11" type="primary">aroC</name>
    <name evidence="12" type="ORF">SAMN03080599_03274</name>
</gene>
<proteinExistence type="inferred from homology"/>
<comment type="catalytic activity">
    <reaction evidence="11">
        <text>5-O-(1-carboxyvinyl)-3-phosphoshikimate = chorismate + phosphate</text>
        <dbReference type="Rhea" id="RHEA:21020"/>
        <dbReference type="ChEBI" id="CHEBI:29748"/>
        <dbReference type="ChEBI" id="CHEBI:43474"/>
        <dbReference type="ChEBI" id="CHEBI:57701"/>
        <dbReference type="EC" id="4.2.3.5"/>
    </reaction>
</comment>
<organism evidence="12 13">
    <name type="scientific">Acidaminobacter hydrogenoformans DSM 2784</name>
    <dbReference type="NCBI Taxonomy" id="1120920"/>
    <lineage>
        <taxon>Bacteria</taxon>
        <taxon>Bacillati</taxon>
        <taxon>Bacillota</taxon>
        <taxon>Clostridia</taxon>
        <taxon>Peptostreptococcales</taxon>
        <taxon>Acidaminobacteraceae</taxon>
        <taxon>Acidaminobacter</taxon>
    </lineage>
</organism>
<dbReference type="PANTHER" id="PTHR21085:SF0">
    <property type="entry name" value="CHORISMATE SYNTHASE"/>
    <property type="match status" value="1"/>
</dbReference>
<dbReference type="STRING" id="1120920.SAMN03080599_03274"/>